<dbReference type="EMBL" id="MHIT01000007">
    <property type="protein sequence ID" value="OGY57095.1"/>
    <property type="molecule type" value="Genomic_DNA"/>
</dbReference>
<name>A0A1G1YXJ8_9BACT</name>
<dbReference type="NCBIfam" id="TIGR02532">
    <property type="entry name" value="IV_pilin_GFxxxE"/>
    <property type="match status" value="1"/>
</dbReference>
<evidence type="ECO:0000256" key="3">
    <source>
        <dbReference type="ARBA" id="ARBA00022692"/>
    </source>
</evidence>
<dbReference type="PANTHER" id="PTHR30093:SF44">
    <property type="entry name" value="TYPE II SECRETION SYSTEM CORE PROTEIN G"/>
    <property type="match status" value="1"/>
</dbReference>
<gene>
    <name evidence="7" type="ORF">A2Y84_00370</name>
</gene>
<dbReference type="GO" id="GO:0016020">
    <property type="term" value="C:membrane"/>
    <property type="evidence" value="ECO:0007669"/>
    <property type="project" value="UniProtKB-SubCell"/>
</dbReference>
<dbReference type="PROSITE" id="PS00409">
    <property type="entry name" value="PROKAR_NTER_METHYL"/>
    <property type="match status" value="1"/>
</dbReference>
<sequence>MRRVTGFESDGGGSGGFTLIEMLIVIAVIAILAGLVLTGVTGFQATARDTRRVADLKNAQNFLELYYNKVGVYPDENSWDDLVDVMGSGSGGQGITDQFPKPNPAQEADYPYYYGTSDDNLSYVLGAKLERGGEKMLGEDIDAATFGVNCTDPVYCIKS</sequence>
<keyword evidence="4 6" id="KW-1133">Transmembrane helix</keyword>
<evidence type="ECO:0000256" key="6">
    <source>
        <dbReference type="SAM" id="Phobius"/>
    </source>
</evidence>
<feature type="transmembrane region" description="Helical" evidence="6">
    <location>
        <begin position="20"/>
        <end position="43"/>
    </location>
</feature>
<reference evidence="7 8" key="1">
    <citation type="journal article" date="2016" name="Nat. Commun.">
        <title>Thousands of microbial genomes shed light on interconnected biogeochemical processes in an aquifer system.</title>
        <authorList>
            <person name="Anantharaman K."/>
            <person name="Brown C.T."/>
            <person name="Hug L.A."/>
            <person name="Sharon I."/>
            <person name="Castelle C.J."/>
            <person name="Probst A.J."/>
            <person name="Thomas B.C."/>
            <person name="Singh A."/>
            <person name="Wilkins M.J."/>
            <person name="Karaoz U."/>
            <person name="Brodie E.L."/>
            <person name="Williams K.H."/>
            <person name="Hubbard S.S."/>
            <person name="Banfield J.F."/>
        </authorList>
    </citation>
    <scope>NUCLEOTIDE SEQUENCE [LARGE SCALE GENOMIC DNA]</scope>
</reference>
<comment type="caution">
    <text evidence="7">The sequence shown here is derived from an EMBL/GenBank/DDBJ whole genome shotgun (WGS) entry which is preliminary data.</text>
</comment>
<dbReference type="Pfam" id="PF07963">
    <property type="entry name" value="N_methyl"/>
    <property type="match status" value="1"/>
</dbReference>
<dbReference type="PANTHER" id="PTHR30093">
    <property type="entry name" value="GENERAL SECRETION PATHWAY PROTEIN G"/>
    <property type="match status" value="1"/>
</dbReference>
<evidence type="ECO:0000313" key="7">
    <source>
        <dbReference type="EMBL" id="OGY57095.1"/>
    </source>
</evidence>
<comment type="subcellular location">
    <subcellularLocation>
        <location evidence="1">Membrane</location>
        <topology evidence="1">Single-pass membrane protein</topology>
    </subcellularLocation>
</comment>
<dbReference type="SUPFAM" id="SSF54523">
    <property type="entry name" value="Pili subunits"/>
    <property type="match status" value="1"/>
</dbReference>
<dbReference type="GO" id="GO:0015628">
    <property type="term" value="P:protein secretion by the type II secretion system"/>
    <property type="evidence" value="ECO:0007669"/>
    <property type="project" value="InterPro"/>
</dbReference>
<evidence type="ECO:0000256" key="2">
    <source>
        <dbReference type="ARBA" id="ARBA00022481"/>
    </source>
</evidence>
<keyword evidence="2" id="KW-0488">Methylation</keyword>
<accession>A0A1G1YXJ8</accession>
<dbReference type="Gene3D" id="3.30.700.10">
    <property type="entry name" value="Glycoprotein, Type 4 Pilin"/>
    <property type="match status" value="1"/>
</dbReference>
<dbReference type="PRINTS" id="PR00813">
    <property type="entry name" value="BCTERIALGSPG"/>
</dbReference>
<dbReference type="InterPro" id="IPR045584">
    <property type="entry name" value="Pilin-like"/>
</dbReference>
<dbReference type="GO" id="GO:0015627">
    <property type="term" value="C:type II protein secretion system complex"/>
    <property type="evidence" value="ECO:0007669"/>
    <property type="project" value="InterPro"/>
</dbReference>
<evidence type="ECO:0000256" key="5">
    <source>
        <dbReference type="ARBA" id="ARBA00023136"/>
    </source>
</evidence>
<evidence type="ECO:0000256" key="1">
    <source>
        <dbReference type="ARBA" id="ARBA00004167"/>
    </source>
</evidence>
<evidence type="ECO:0000256" key="4">
    <source>
        <dbReference type="ARBA" id="ARBA00022989"/>
    </source>
</evidence>
<evidence type="ECO:0008006" key="9">
    <source>
        <dbReference type="Google" id="ProtNLM"/>
    </source>
</evidence>
<keyword evidence="5 6" id="KW-0472">Membrane</keyword>
<dbReference type="InterPro" id="IPR012902">
    <property type="entry name" value="N_methyl_site"/>
</dbReference>
<dbReference type="InterPro" id="IPR000983">
    <property type="entry name" value="Bac_GSPG_pilin"/>
</dbReference>
<dbReference type="Proteomes" id="UP000177062">
    <property type="component" value="Unassembled WGS sequence"/>
</dbReference>
<keyword evidence="3 6" id="KW-0812">Transmembrane</keyword>
<proteinExistence type="predicted"/>
<dbReference type="AlphaFoldDB" id="A0A1G1YXJ8"/>
<protein>
    <recommendedName>
        <fullName evidence="9">Type II secretion system protein GspG C-terminal domain-containing protein</fullName>
    </recommendedName>
</protein>
<organism evidence="7 8">
    <name type="scientific">Candidatus Colwellbacteria bacterium RBG_13_48_8</name>
    <dbReference type="NCBI Taxonomy" id="1797685"/>
    <lineage>
        <taxon>Bacteria</taxon>
        <taxon>Candidatus Colwelliibacteriota</taxon>
    </lineage>
</organism>
<evidence type="ECO:0000313" key="8">
    <source>
        <dbReference type="Proteomes" id="UP000177062"/>
    </source>
</evidence>